<comment type="function">
    <text evidence="5">Modulates RecA activity.</text>
</comment>
<evidence type="ECO:0000313" key="9">
    <source>
        <dbReference type="EMBL" id="SCP95221.1"/>
    </source>
</evidence>
<sequence length="202" mass="23997">MTVTEIIKIDKGKSKVFLDEEFAFALYRGEIRRFHIEEGAEISDEDYEKIIADVVLKRAKARSLHLLESMDRTENQIRMKLRQNFYTEEIIDSAVEYVKSYGYINDERYARNYAFNRSGSRSRRQIKQELQNKGISKDIIGRIFEGNEDSEAELIEKLIKKKRVDPETATKEEKQKLYGFLMRKGFSSDEILRRIRMNNRDY</sequence>
<dbReference type="Gene3D" id="1.10.10.10">
    <property type="entry name" value="Winged helix-like DNA-binding domain superfamily/Winged helix DNA-binding domain"/>
    <property type="match status" value="3"/>
</dbReference>
<dbReference type="STRING" id="1619234.SAMN05421730_1001404"/>
<feature type="domain" description="RecX first three-helical" evidence="8">
    <location>
        <begin position="59"/>
        <end position="97"/>
    </location>
</feature>
<evidence type="ECO:0000313" key="10">
    <source>
        <dbReference type="Proteomes" id="UP000199315"/>
    </source>
</evidence>
<dbReference type="PANTHER" id="PTHR33602:SF1">
    <property type="entry name" value="REGULATORY PROTEIN RECX FAMILY PROTEIN"/>
    <property type="match status" value="1"/>
</dbReference>
<reference evidence="10" key="1">
    <citation type="submission" date="2016-09" db="EMBL/GenBank/DDBJ databases">
        <authorList>
            <person name="Varghese N."/>
            <person name="Submissions S."/>
        </authorList>
    </citation>
    <scope>NUCLEOTIDE SEQUENCE [LARGE SCALE GENOMIC DNA]</scope>
    <source>
        <strain evidence="10">GluBS11</strain>
    </source>
</reference>
<dbReference type="AlphaFoldDB" id="A0A1D3TP91"/>
<accession>A0A1D3TP91</accession>
<dbReference type="Pfam" id="PF02631">
    <property type="entry name" value="RecX_HTH2"/>
    <property type="match status" value="1"/>
</dbReference>
<evidence type="ECO:0000256" key="4">
    <source>
        <dbReference type="ARBA" id="ARBA00022490"/>
    </source>
</evidence>
<evidence type="ECO:0000256" key="1">
    <source>
        <dbReference type="ARBA" id="ARBA00004496"/>
    </source>
</evidence>
<dbReference type="HAMAP" id="MF_01114">
    <property type="entry name" value="RecX"/>
    <property type="match status" value="1"/>
</dbReference>
<dbReference type="GO" id="GO:0005737">
    <property type="term" value="C:cytoplasm"/>
    <property type="evidence" value="ECO:0007669"/>
    <property type="project" value="UniProtKB-SubCell"/>
</dbReference>
<name>A0A1D3TP91_9FIRM</name>
<evidence type="ECO:0000256" key="5">
    <source>
        <dbReference type="HAMAP-Rule" id="MF_01114"/>
    </source>
</evidence>
<feature type="domain" description="RecX third three-helical" evidence="7">
    <location>
        <begin position="150"/>
        <end position="192"/>
    </location>
</feature>
<dbReference type="InterPro" id="IPR053924">
    <property type="entry name" value="RecX_HTH_2nd"/>
</dbReference>
<dbReference type="InterPro" id="IPR003783">
    <property type="entry name" value="Regulatory_RecX"/>
</dbReference>
<dbReference type="RefSeq" id="WP_091229289.1">
    <property type="nucleotide sequence ID" value="NZ_FMKA01000001.1"/>
</dbReference>
<protein>
    <recommendedName>
        <fullName evidence="3 5">Regulatory protein RecX</fullName>
    </recommendedName>
</protein>
<dbReference type="EMBL" id="FMKA01000001">
    <property type="protein sequence ID" value="SCP95221.1"/>
    <property type="molecule type" value="Genomic_DNA"/>
</dbReference>
<dbReference type="Pfam" id="PF21982">
    <property type="entry name" value="RecX_HTH1"/>
    <property type="match status" value="1"/>
</dbReference>
<dbReference type="GO" id="GO:0006282">
    <property type="term" value="P:regulation of DNA repair"/>
    <property type="evidence" value="ECO:0007669"/>
    <property type="project" value="UniProtKB-UniRule"/>
</dbReference>
<dbReference type="InterPro" id="IPR053926">
    <property type="entry name" value="RecX_HTH_1st"/>
</dbReference>
<evidence type="ECO:0000259" key="8">
    <source>
        <dbReference type="Pfam" id="PF21982"/>
    </source>
</evidence>
<comment type="subcellular location">
    <subcellularLocation>
        <location evidence="1 5">Cytoplasm</location>
    </subcellularLocation>
</comment>
<gene>
    <name evidence="5" type="primary">recX</name>
    <name evidence="9" type="ORF">SAMN05421730_1001404</name>
</gene>
<evidence type="ECO:0000259" key="7">
    <source>
        <dbReference type="Pfam" id="PF21981"/>
    </source>
</evidence>
<dbReference type="InterPro" id="IPR036388">
    <property type="entry name" value="WH-like_DNA-bd_sf"/>
</dbReference>
<dbReference type="OrthoDB" id="9804967at2"/>
<comment type="similarity">
    <text evidence="2 5">Belongs to the RecX family.</text>
</comment>
<feature type="domain" description="RecX second three-helical" evidence="6">
    <location>
        <begin position="105"/>
        <end position="140"/>
    </location>
</feature>
<keyword evidence="10" id="KW-1185">Reference proteome</keyword>
<keyword evidence="4 5" id="KW-0963">Cytoplasm</keyword>
<evidence type="ECO:0000256" key="2">
    <source>
        <dbReference type="ARBA" id="ARBA00009695"/>
    </source>
</evidence>
<dbReference type="PANTHER" id="PTHR33602">
    <property type="entry name" value="REGULATORY PROTEIN RECX FAMILY PROTEIN"/>
    <property type="match status" value="1"/>
</dbReference>
<dbReference type="Proteomes" id="UP000199315">
    <property type="component" value="Unassembled WGS sequence"/>
</dbReference>
<dbReference type="InterPro" id="IPR053925">
    <property type="entry name" value="RecX_HTH_3rd"/>
</dbReference>
<evidence type="ECO:0000256" key="3">
    <source>
        <dbReference type="ARBA" id="ARBA00018111"/>
    </source>
</evidence>
<proteinExistence type="inferred from homology"/>
<evidence type="ECO:0000259" key="6">
    <source>
        <dbReference type="Pfam" id="PF02631"/>
    </source>
</evidence>
<dbReference type="Pfam" id="PF21981">
    <property type="entry name" value="RecX_HTH3"/>
    <property type="match status" value="1"/>
</dbReference>
<organism evidence="9 10">
    <name type="scientific">Anaerobium acetethylicum</name>
    <dbReference type="NCBI Taxonomy" id="1619234"/>
    <lineage>
        <taxon>Bacteria</taxon>
        <taxon>Bacillati</taxon>
        <taxon>Bacillota</taxon>
        <taxon>Clostridia</taxon>
        <taxon>Lachnospirales</taxon>
        <taxon>Lachnospiraceae</taxon>
        <taxon>Anaerobium</taxon>
    </lineage>
</organism>